<sequence>MYRPNFTITNKILKDIGRIEAAREIIENAPLVPAYEAKFRQEAIIRTVHHGTHIEGNRLDTGEVAAVLEGREIDARDRDVQEIINYRNVLKYIDRKPKKHLRGESSSHLGGEGISQRFSEKDLLAIHKLAVEKVLRPEAAGKYRFTQVVVKNSKTGEISFKPPEARDVPRLVKEFFGWTGDEQFGDVHPVLAAGITHYVLAYIHPFVDGNGRTARALATMVLFTRGYDIKKFFSLEEFFDKNATRYYKTLQMVSDQKAGSLSDRDLTSWLEYFCEGLAEELSQVKQKVQKLSLDLRLKGRTGQITLSERQMTLVEYMEAYGSVSNRQWRSILHEYSDDTILRDLKDLQIKRLIKKKGSTKGAVYVLK</sequence>
<dbReference type="InterPro" id="IPR036597">
    <property type="entry name" value="Fido-like_dom_sf"/>
</dbReference>
<evidence type="ECO:0000313" key="6">
    <source>
        <dbReference type="Proteomes" id="UP000177039"/>
    </source>
</evidence>
<evidence type="ECO:0000256" key="2">
    <source>
        <dbReference type="PIRSR" id="PIRSR640198-2"/>
    </source>
</evidence>
<comment type="caution">
    <text evidence="5">The sequence shown here is derived from an EMBL/GenBank/DDBJ whole genome shotgun (WGS) entry which is preliminary data.</text>
</comment>
<dbReference type="Proteomes" id="UP000177039">
    <property type="component" value="Unassembled WGS sequence"/>
</dbReference>
<dbReference type="AlphaFoldDB" id="A0A1F5H2W2"/>
<feature type="binding site" evidence="2">
    <location>
        <begin position="208"/>
        <end position="215"/>
    </location>
    <ligand>
        <name>ATP</name>
        <dbReference type="ChEBI" id="CHEBI:30616"/>
    </ligand>
</feature>
<evidence type="ECO:0000256" key="1">
    <source>
        <dbReference type="PIRSR" id="PIRSR640198-1"/>
    </source>
</evidence>
<dbReference type="Pfam" id="PF02661">
    <property type="entry name" value="Fic"/>
    <property type="match status" value="1"/>
</dbReference>
<dbReference type="GO" id="GO:0005524">
    <property type="term" value="F:ATP binding"/>
    <property type="evidence" value="ECO:0007669"/>
    <property type="project" value="UniProtKB-KW"/>
</dbReference>
<dbReference type="SUPFAM" id="SSF140931">
    <property type="entry name" value="Fic-like"/>
    <property type="match status" value="1"/>
</dbReference>
<accession>A0A1F5H2W2</accession>
<dbReference type="Gene3D" id="1.10.3290.10">
    <property type="entry name" value="Fido-like domain"/>
    <property type="match status" value="1"/>
</dbReference>
<feature type="active site" evidence="1">
    <location>
        <position position="204"/>
    </location>
</feature>
<organism evidence="5 6">
    <name type="scientific">Candidatus Curtissbacteria bacterium RIFCSPLOWO2_01_FULL_42_50</name>
    <dbReference type="NCBI Taxonomy" id="1797730"/>
    <lineage>
        <taxon>Bacteria</taxon>
        <taxon>Candidatus Curtissiibacteriota</taxon>
    </lineage>
</organism>
<proteinExistence type="predicted"/>
<feature type="domain" description="Fido" evidence="4">
    <location>
        <begin position="118"/>
        <end position="272"/>
    </location>
</feature>
<dbReference type="PROSITE" id="PS51459">
    <property type="entry name" value="FIDO"/>
    <property type="match status" value="1"/>
</dbReference>
<dbReference type="PANTHER" id="PTHR13504:SF38">
    <property type="entry name" value="FIDO DOMAIN-CONTAINING PROTEIN"/>
    <property type="match status" value="1"/>
</dbReference>
<keyword evidence="2" id="KW-0067">ATP-binding</keyword>
<evidence type="ECO:0000256" key="3">
    <source>
        <dbReference type="PIRSR" id="PIRSR640198-3"/>
    </source>
</evidence>
<reference evidence="5 6" key="1">
    <citation type="journal article" date="2016" name="Nat. Commun.">
        <title>Thousands of microbial genomes shed light on interconnected biogeochemical processes in an aquifer system.</title>
        <authorList>
            <person name="Anantharaman K."/>
            <person name="Brown C.T."/>
            <person name="Hug L.A."/>
            <person name="Sharon I."/>
            <person name="Castelle C.J."/>
            <person name="Probst A.J."/>
            <person name="Thomas B.C."/>
            <person name="Singh A."/>
            <person name="Wilkins M.J."/>
            <person name="Karaoz U."/>
            <person name="Brodie E.L."/>
            <person name="Williams K.H."/>
            <person name="Hubbard S.S."/>
            <person name="Banfield J.F."/>
        </authorList>
    </citation>
    <scope>NUCLEOTIDE SEQUENCE [LARGE SCALE GENOMIC DNA]</scope>
</reference>
<dbReference type="InterPro" id="IPR040198">
    <property type="entry name" value="Fido_containing"/>
</dbReference>
<name>A0A1F5H2W2_9BACT</name>
<dbReference type="InterPro" id="IPR003812">
    <property type="entry name" value="Fido"/>
</dbReference>
<dbReference type="EMBL" id="MFBT01000037">
    <property type="protein sequence ID" value="OGD98395.1"/>
    <property type="molecule type" value="Genomic_DNA"/>
</dbReference>
<evidence type="ECO:0000313" key="5">
    <source>
        <dbReference type="EMBL" id="OGD98395.1"/>
    </source>
</evidence>
<gene>
    <name evidence="5" type="ORF">A3B54_03590</name>
</gene>
<keyword evidence="2" id="KW-0547">Nucleotide-binding</keyword>
<dbReference type="PANTHER" id="PTHR13504">
    <property type="entry name" value="FIDO DOMAIN-CONTAINING PROTEIN DDB_G0283145"/>
    <property type="match status" value="1"/>
</dbReference>
<protein>
    <recommendedName>
        <fullName evidence="4">Fido domain-containing protein</fullName>
    </recommendedName>
</protein>
<feature type="site" description="Important for autoinhibition of adenylyltransferase activity" evidence="3">
    <location>
        <position position="55"/>
    </location>
</feature>
<evidence type="ECO:0000259" key="4">
    <source>
        <dbReference type="PROSITE" id="PS51459"/>
    </source>
</evidence>